<dbReference type="EMBL" id="MW132713">
    <property type="protein sequence ID" value="QQM15095.1"/>
    <property type="molecule type" value="Genomic_DNA"/>
</dbReference>
<keyword evidence="2" id="KW-1185">Reference proteome</keyword>
<evidence type="ECO:0000313" key="2">
    <source>
        <dbReference type="Proteomes" id="UP000596151"/>
    </source>
</evidence>
<protein>
    <submittedName>
        <fullName evidence="1">Uncharacterized protein</fullName>
    </submittedName>
</protein>
<evidence type="ECO:0000313" key="1">
    <source>
        <dbReference type="EMBL" id="QQM15095.1"/>
    </source>
</evidence>
<proteinExistence type="predicted"/>
<organism evidence="1 2">
    <name type="scientific">Gordonia phage TinaLin</name>
    <dbReference type="NCBI Taxonomy" id="2797324"/>
    <lineage>
        <taxon>Viruses</taxon>
        <taxon>Duplodnaviria</taxon>
        <taxon>Heunggongvirae</taxon>
        <taxon>Uroviricota</taxon>
        <taxon>Caudoviricetes</taxon>
        <taxon>Ruthgordonvirinae</taxon>
        <taxon>Tinalinvirus</taxon>
        <taxon>Tinalinvirus tinalin</taxon>
    </lineage>
</organism>
<gene>
    <name evidence="1" type="primary">6</name>
    <name evidence="1" type="ORF">SEA_TINALIN_6</name>
</gene>
<accession>A0A7T7K891</accession>
<dbReference type="Proteomes" id="UP000596151">
    <property type="component" value="Segment"/>
</dbReference>
<reference evidence="1 2" key="1">
    <citation type="submission" date="2020-10" db="EMBL/GenBank/DDBJ databases">
        <authorList>
            <person name="Tina S.-P."/>
            <person name="Abby P."/>
            <person name="Briggs L.A."/>
            <person name="Washington J.M."/>
            <person name="Garlena R.A."/>
            <person name="Russell D.A."/>
            <person name="Pope W.H."/>
            <person name="Jacobs-Sera D."/>
            <person name="Hatfull G.F."/>
        </authorList>
    </citation>
    <scope>NUCLEOTIDE SEQUENCE [LARGE SCALE GENOMIC DNA]</scope>
</reference>
<dbReference type="GeneID" id="63911762"/>
<name>A0A7T7K891_9CAUD</name>
<dbReference type="KEGG" id="vg:63911762"/>
<sequence length="68" mass="7666">MRASYRRAGQRWEGVIRDDAGKVVQACGHVHRNRDDGNATWGRSARECAAFMLADRLGITYGEVRGWT</sequence>
<dbReference type="RefSeq" id="YP_010051022.1">
    <property type="nucleotide sequence ID" value="NC_054437.1"/>
</dbReference>